<dbReference type="AlphaFoldDB" id="A0A392NVM6"/>
<keyword evidence="3" id="KW-1185">Reference proteome</keyword>
<name>A0A392NVM6_9FABA</name>
<comment type="caution">
    <text evidence="2">The sequence shown here is derived from an EMBL/GenBank/DDBJ whole genome shotgun (WGS) entry which is preliminary data.</text>
</comment>
<dbReference type="EMBL" id="LXQA010053529">
    <property type="protein sequence ID" value="MCI03871.1"/>
    <property type="molecule type" value="Genomic_DNA"/>
</dbReference>
<protein>
    <submittedName>
        <fullName evidence="2">Uncharacterized protein</fullName>
    </submittedName>
</protein>
<evidence type="ECO:0000313" key="3">
    <source>
        <dbReference type="Proteomes" id="UP000265520"/>
    </source>
</evidence>
<organism evidence="2 3">
    <name type="scientific">Trifolium medium</name>
    <dbReference type="NCBI Taxonomy" id="97028"/>
    <lineage>
        <taxon>Eukaryota</taxon>
        <taxon>Viridiplantae</taxon>
        <taxon>Streptophyta</taxon>
        <taxon>Embryophyta</taxon>
        <taxon>Tracheophyta</taxon>
        <taxon>Spermatophyta</taxon>
        <taxon>Magnoliopsida</taxon>
        <taxon>eudicotyledons</taxon>
        <taxon>Gunneridae</taxon>
        <taxon>Pentapetalae</taxon>
        <taxon>rosids</taxon>
        <taxon>fabids</taxon>
        <taxon>Fabales</taxon>
        <taxon>Fabaceae</taxon>
        <taxon>Papilionoideae</taxon>
        <taxon>50 kb inversion clade</taxon>
        <taxon>NPAAA clade</taxon>
        <taxon>Hologalegina</taxon>
        <taxon>IRL clade</taxon>
        <taxon>Trifolieae</taxon>
        <taxon>Trifolium</taxon>
    </lineage>
</organism>
<dbReference type="Proteomes" id="UP000265520">
    <property type="component" value="Unassembled WGS sequence"/>
</dbReference>
<sequence>MRAATVPGGRIMVVNPGRSQWDPGGAERSGALPGRDGMERRS</sequence>
<accession>A0A392NVM6</accession>
<reference evidence="2 3" key="1">
    <citation type="journal article" date="2018" name="Front. Plant Sci.">
        <title>Red Clover (Trifolium pratense) and Zigzag Clover (T. medium) - A Picture of Genomic Similarities and Differences.</title>
        <authorList>
            <person name="Dluhosova J."/>
            <person name="Istvanek J."/>
            <person name="Nedelnik J."/>
            <person name="Repkova J."/>
        </authorList>
    </citation>
    <scope>NUCLEOTIDE SEQUENCE [LARGE SCALE GENOMIC DNA]</scope>
    <source>
        <strain evidence="3">cv. 10/8</strain>
        <tissue evidence="2">Leaf</tissue>
    </source>
</reference>
<feature type="region of interest" description="Disordered" evidence="1">
    <location>
        <begin position="1"/>
        <end position="42"/>
    </location>
</feature>
<gene>
    <name evidence="2" type="ORF">A2U01_0024912</name>
</gene>
<evidence type="ECO:0000256" key="1">
    <source>
        <dbReference type="SAM" id="MobiDB-lite"/>
    </source>
</evidence>
<evidence type="ECO:0000313" key="2">
    <source>
        <dbReference type="EMBL" id="MCI03871.1"/>
    </source>
</evidence>
<proteinExistence type="predicted"/>